<dbReference type="Proteomes" id="UP001549799">
    <property type="component" value="Unassembled WGS sequence"/>
</dbReference>
<dbReference type="Gene3D" id="3.30.565.40">
    <property type="entry name" value="Fervidobacterium nodosum Rt17-B1 like"/>
    <property type="match status" value="1"/>
</dbReference>
<reference evidence="3 4" key="1">
    <citation type="submission" date="2024-07" db="EMBL/GenBank/DDBJ databases">
        <title>The genome sequence of type strain Sediminicola arcticus GDMCC 1.2805.</title>
        <authorList>
            <person name="Liu Y."/>
        </authorList>
    </citation>
    <scope>NUCLEOTIDE SEQUENCE [LARGE SCALE GENOMIC DNA]</scope>
    <source>
        <strain evidence="3 4">GDMCC 1.2805</strain>
    </source>
</reference>
<dbReference type="Gene3D" id="3.90.640.20">
    <property type="entry name" value="Heat-shock cognate protein, ATPase"/>
    <property type="match status" value="1"/>
</dbReference>
<keyword evidence="4" id="KW-1185">Reference proteome</keyword>
<evidence type="ECO:0000259" key="1">
    <source>
        <dbReference type="Pfam" id="PF11738"/>
    </source>
</evidence>
<evidence type="ECO:0000313" key="3">
    <source>
        <dbReference type="EMBL" id="MET6989355.1"/>
    </source>
</evidence>
<feature type="domain" description="DUF3298" evidence="1">
    <location>
        <begin position="186"/>
        <end position="236"/>
    </location>
</feature>
<protein>
    <submittedName>
        <fullName evidence="3">DUF3298 and DUF4163 domain-containing protein</fullName>
    </submittedName>
</protein>
<dbReference type="Pfam" id="PF13739">
    <property type="entry name" value="PdaC"/>
    <property type="match status" value="1"/>
</dbReference>
<evidence type="ECO:0000313" key="4">
    <source>
        <dbReference type="Proteomes" id="UP001549799"/>
    </source>
</evidence>
<comment type="caution">
    <text evidence="3">The sequence shown here is derived from an EMBL/GenBank/DDBJ whole genome shotgun (WGS) entry which is preliminary data.</text>
</comment>
<feature type="domain" description="Deacetylase PdaC" evidence="2">
    <location>
        <begin position="37"/>
        <end position="140"/>
    </location>
</feature>
<sequence>MKHLLSFLIVLILTFASCEKEDKIAFEPIVYLGDQCTNCTSVKISIPNALEDSKISKTINNSLKEEIIYLLTFEDGINVTTIEEAISSFKNGYTIQKNKFPDESIGWEVKIDGEVAYEDENIVTIQLKTYIFTGGAHGYTPTRFLNFDKKKGLELENWELFKDLDTFIHFAETKFRIQEHVPLEKSINSTGFMFDDNRFYLSENIGFTKEGMKLFYDQYEVASYADGPIVLNLPYNEVQDYLAFKLKKNDN</sequence>
<evidence type="ECO:0000259" key="2">
    <source>
        <dbReference type="Pfam" id="PF13739"/>
    </source>
</evidence>
<dbReference type="InterPro" id="IPR037126">
    <property type="entry name" value="PdaC/RsiV-like_sf"/>
</dbReference>
<dbReference type="PROSITE" id="PS51257">
    <property type="entry name" value="PROKAR_LIPOPROTEIN"/>
    <property type="match status" value="1"/>
</dbReference>
<name>A0ABV2SS44_9FLAO</name>
<dbReference type="EMBL" id="JBEXAE010000001">
    <property type="protein sequence ID" value="MET6989355.1"/>
    <property type="molecule type" value="Genomic_DNA"/>
</dbReference>
<dbReference type="InterPro" id="IPR025303">
    <property type="entry name" value="PdaC"/>
</dbReference>
<organism evidence="3 4">
    <name type="scientific">Sediminicola arcticus</name>
    <dbReference type="NCBI Taxonomy" id="1574308"/>
    <lineage>
        <taxon>Bacteria</taxon>
        <taxon>Pseudomonadati</taxon>
        <taxon>Bacteroidota</taxon>
        <taxon>Flavobacteriia</taxon>
        <taxon>Flavobacteriales</taxon>
        <taxon>Flavobacteriaceae</taxon>
        <taxon>Sediminicola</taxon>
    </lineage>
</organism>
<dbReference type="InterPro" id="IPR021729">
    <property type="entry name" value="DUF3298"/>
</dbReference>
<proteinExistence type="predicted"/>
<accession>A0ABV2SS44</accession>
<gene>
    <name evidence="3" type="ORF">ABXZ36_01685</name>
</gene>
<dbReference type="Pfam" id="PF11738">
    <property type="entry name" value="DUF3298"/>
    <property type="match status" value="1"/>
</dbReference>
<dbReference type="RefSeq" id="WP_354613724.1">
    <property type="nucleotide sequence ID" value="NZ_JBEXAE010000001.1"/>
</dbReference>